<comment type="catalytic activity">
    <reaction evidence="7">
        <text>3-phosphoshikimate + phosphoenolpyruvate = 5-O-(1-carboxyvinyl)-3-phosphoshikimate + phosphate</text>
        <dbReference type="Rhea" id="RHEA:21256"/>
        <dbReference type="ChEBI" id="CHEBI:43474"/>
        <dbReference type="ChEBI" id="CHEBI:57701"/>
        <dbReference type="ChEBI" id="CHEBI:58702"/>
        <dbReference type="ChEBI" id="CHEBI:145989"/>
        <dbReference type="EC" id="2.5.1.19"/>
    </reaction>
    <physiologicalReaction direction="left-to-right" evidence="7">
        <dbReference type="Rhea" id="RHEA:21257"/>
    </physiologicalReaction>
</comment>
<proteinExistence type="inferred from homology"/>
<protein>
    <recommendedName>
        <fullName evidence="8">3-phosphoshikimate 1-carboxyvinyltransferase</fullName>
        <ecNumber evidence="8">2.5.1.19</ecNumber>
    </recommendedName>
    <alternativeName>
        <fullName evidence="8">5-enolpyruvylshikimate-3-phosphate synthase</fullName>
        <shortName evidence="8">EPSP synthase</shortName>
        <shortName evidence="8">EPSPS</shortName>
    </alternativeName>
</protein>
<dbReference type="GO" id="GO:0003866">
    <property type="term" value="F:3-phosphoshikimate 1-carboxyvinyltransferase activity"/>
    <property type="evidence" value="ECO:0007669"/>
    <property type="project" value="UniProtKB-UniRule"/>
</dbReference>
<dbReference type="CDD" id="cd01556">
    <property type="entry name" value="EPSP_synthase"/>
    <property type="match status" value="1"/>
</dbReference>
<feature type="domain" description="Enolpyruvate transferase" evidence="9">
    <location>
        <begin position="12"/>
        <end position="419"/>
    </location>
</feature>
<dbReference type="PIRSF" id="PIRSF000505">
    <property type="entry name" value="EPSPS"/>
    <property type="match status" value="1"/>
</dbReference>
<comment type="subunit">
    <text evidence="8">Monomer.</text>
</comment>
<comment type="similarity">
    <text evidence="2 8">Belongs to the EPSP synthase family.</text>
</comment>
<dbReference type="Pfam" id="PF00275">
    <property type="entry name" value="EPSP_synthase"/>
    <property type="match status" value="1"/>
</dbReference>
<feature type="binding site" evidence="8">
    <location>
        <position position="343"/>
    </location>
    <ligand>
        <name>phosphoenolpyruvate</name>
        <dbReference type="ChEBI" id="CHEBI:58702"/>
    </ligand>
</feature>
<evidence type="ECO:0000259" key="9">
    <source>
        <dbReference type="Pfam" id="PF00275"/>
    </source>
</evidence>
<dbReference type="GO" id="GO:0009073">
    <property type="term" value="P:aromatic amino acid family biosynthetic process"/>
    <property type="evidence" value="ECO:0007669"/>
    <property type="project" value="UniProtKB-KW"/>
</dbReference>
<comment type="function">
    <text evidence="8">Catalyzes the transfer of the enolpyruvyl moiety of phosphoenolpyruvate (PEP) to the 5-hydroxyl of shikimate-3-phosphate (S3P) to produce enolpyruvyl shikimate-3-phosphate and inorganic phosphate.</text>
</comment>
<dbReference type="SUPFAM" id="SSF55205">
    <property type="entry name" value="EPT/RTPC-like"/>
    <property type="match status" value="1"/>
</dbReference>
<dbReference type="InterPro" id="IPR023193">
    <property type="entry name" value="EPSP_synthase_CS"/>
</dbReference>
<feature type="binding site" evidence="8">
    <location>
        <position position="96"/>
    </location>
    <ligand>
        <name>phosphoenolpyruvate</name>
        <dbReference type="ChEBI" id="CHEBI:58702"/>
    </ligand>
</feature>
<feature type="binding site" evidence="8">
    <location>
        <position position="169"/>
    </location>
    <ligand>
        <name>3-phosphoshikimate</name>
        <dbReference type="ChEBI" id="CHEBI:145989"/>
    </ligand>
</feature>
<dbReference type="NCBIfam" id="TIGR01356">
    <property type="entry name" value="aroA"/>
    <property type="match status" value="1"/>
</dbReference>
<dbReference type="PANTHER" id="PTHR21090">
    <property type="entry name" value="AROM/DEHYDROQUINATE SYNTHASE"/>
    <property type="match status" value="1"/>
</dbReference>
<feature type="binding site" evidence="8">
    <location>
        <position position="167"/>
    </location>
    <ligand>
        <name>3-phosphoshikimate</name>
        <dbReference type="ChEBI" id="CHEBI:145989"/>
    </ligand>
</feature>
<feature type="binding site" evidence="8">
    <location>
        <position position="169"/>
    </location>
    <ligand>
        <name>phosphoenolpyruvate</name>
        <dbReference type="ChEBI" id="CHEBI:58702"/>
    </ligand>
</feature>
<keyword evidence="6 8" id="KW-0057">Aromatic amino acid biosynthesis</keyword>
<feature type="active site" description="Proton acceptor" evidence="8">
    <location>
        <position position="312"/>
    </location>
</feature>
<organism evidence="10 11">
    <name type="scientific">Candidatus Scatosoma pullistercoris</name>
    <dbReference type="NCBI Taxonomy" id="2840934"/>
    <lineage>
        <taxon>Bacteria</taxon>
        <taxon>Bacillati</taxon>
        <taxon>Bacillota</taxon>
        <taxon>Clostridia</taxon>
        <taxon>Candidatus Scatosoma</taxon>
    </lineage>
</organism>
<dbReference type="PROSITE" id="PS00104">
    <property type="entry name" value="EPSP_SYNTHASE_1"/>
    <property type="match status" value="1"/>
</dbReference>
<evidence type="ECO:0000256" key="7">
    <source>
        <dbReference type="ARBA" id="ARBA00044633"/>
    </source>
</evidence>
<sequence length="431" mass="45660">MKLKQSIEKTIRPRDTFEGEFELPGDKSVTHRAIMFNAGAEGTAVITNALLGEDCMSTCQCMRALGAQIDIDGTTLCVQGTPRFRTGVNLNCGNSGTTMRLLTGFCAGKNIEAKLFGDESLSSRPMARVAAPLSLLGADVRTTDGHAPVYVSPAPLKGTEVELSVASAQLKSAVLLAGLSAEGRTAVTEPQKTRDHTERLLAAMGADIRTEGRRTEIGRSRLKAVNVRVPADISSAAYFMALGALKGRTLCKNVGLNPTRTGILTAFDRLGVRYSILSRQVSGGEETGDILVEKSDLHAISLTAEDVPSMIDELPLIALLCAFAEGESRISGAGELRVKESDRIRTSAEMIASLGGICIETEDGFFIRGKKKLRGGEVDSYLDHRIAMTAAVGLIASERGGSIRGAECCAVSFPGFFRMLEGGGRAQGGEA</sequence>
<keyword evidence="4 8" id="KW-0028">Amino-acid biosynthesis</keyword>
<evidence type="ECO:0000256" key="3">
    <source>
        <dbReference type="ARBA" id="ARBA00022490"/>
    </source>
</evidence>
<comment type="caution">
    <text evidence="8">Lacks conserved residue(s) required for the propagation of feature annotation.</text>
</comment>
<dbReference type="HAMAP" id="MF_00210">
    <property type="entry name" value="EPSP_synth"/>
    <property type="match status" value="1"/>
</dbReference>
<evidence type="ECO:0000256" key="6">
    <source>
        <dbReference type="ARBA" id="ARBA00023141"/>
    </source>
</evidence>
<accession>A0A9D1ME78</accession>
<dbReference type="InterPro" id="IPR036968">
    <property type="entry name" value="Enolpyruvate_Tfrase_sf"/>
</dbReference>
<dbReference type="GO" id="GO:0008652">
    <property type="term" value="P:amino acid biosynthetic process"/>
    <property type="evidence" value="ECO:0007669"/>
    <property type="project" value="UniProtKB-KW"/>
</dbReference>
<dbReference type="GO" id="GO:0005737">
    <property type="term" value="C:cytoplasm"/>
    <property type="evidence" value="ECO:0007669"/>
    <property type="project" value="UniProtKB-SubCell"/>
</dbReference>
<feature type="binding site" evidence="8">
    <location>
        <position position="27"/>
    </location>
    <ligand>
        <name>phosphoenolpyruvate</name>
        <dbReference type="ChEBI" id="CHEBI:58702"/>
    </ligand>
</feature>
<reference evidence="10" key="2">
    <citation type="journal article" date="2021" name="PeerJ">
        <title>Extensive microbial diversity within the chicken gut microbiome revealed by metagenomics and culture.</title>
        <authorList>
            <person name="Gilroy R."/>
            <person name="Ravi A."/>
            <person name="Getino M."/>
            <person name="Pursley I."/>
            <person name="Horton D.L."/>
            <person name="Alikhan N.F."/>
            <person name="Baker D."/>
            <person name="Gharbi K."/>
            <person name="Hall N."/>
            <person name="Watson M."/>
            <person name="Adriaenssens E.M."/>
            <person name="Foster-Nyarko E."/>
            <person name="Jarju S."/>
            <person name="Secka A."/>
            <person name="Antonio M."/>
            <person name="Oren A."/>
            <person name="Chaudhuri R.R."/>
            <person name="La Ragione R."/>
            <person name="Hildebrand F."/>
            <person name="Pallen M.J."/>
        </authorList>
    </citation>
    <scope>NUCLEOTIDE SEQUENCE</scope>
    <source>
        <strain evidence="10">11687</strain>
    </source>
</reference>
<dbReference type="InterPro" id="IPR013792">
    <property type="entry name" value="RNA3'P_cycl/enolpyr_Trfase_a/b"/>
</dbReference>
<evidence type="ECO:0000256" key="8">
    <source>
        <dbReference type="HAMAP-Rule" id="MF_00210"/>
    </source>
</evidence>
<feature type="binding site" evidence="8">
    <location>
        <position position="339"/>
    </location>
    <ligand>
        <name>3-phosphoshikimate</name>
        <dbReference type="ChEBI" id="CHEBI:145989"/>
    </ligand>
</feature>
<feature type="binding site" evidence="8">
    <location>
        <position position="32"/>
    </location>
    <ligand>
        <name>3-phosphoshikimate</name>
        <dbReference type="ChEBI" id="CHEBI:145989"/>
    </ligand>
</feature>
<comment type="pathway">
    <text evidence="1 8">Metabolic intermediate biosynthesis; chorismate biosynthesis; chorismate from D-erythrose 4-phosphate and phosphoenolpyruvate: step 6/7.</text>
</comment>
<evidence type="ECO:0000256" key="1">
    <source>
        <dbReference type="ARBA" id="ARBA00004811"/>
    </source>
</evidence>
<feature type="binding site" evidence="8">
    <location>
        <position position="385"/>
    </location>
    <ligand>
        <name>phosphoenolpyruvate</name>
        <dbReference type="ChEBI" id="CHEBI:58702"/>
    </ligand>
</feature>
<name>A0A9D1ME78_9FIRM</name>
<dbReference type="GO" id="GO:0009423">
    <property type="term" value="P:chorismate biosynthetic process"/>
    <property type="evidence" value="ECO:0007669"/>
    <property type="project" value="UniProtKB-UniRule"/>
</dbReference>
<dbReference type="InterPro" id="IPR001986">
    <property type="entry name" value="Enolpyruvate_Tfrase_dom"/>
</dbReference>
<evidence type="ECO:0000313" key="11">
    <source>
        <dbReference type="Proteomes" id="UP000824081"/>
    </source>
</evidence>
<comment type="caution">
    <text evidence="10">The sequence shown here is derived from an EMBL/GenBank/DDBJ whole genome shotgun (WGS) entry which is preliminary data.</text>
</comment>
<reference evidence="10" key="1">
    <citation type="submission" date="2020-10" db="EMBL/GenBank/DDBJ databases">
        <authorList>
            <person name="Gilroy R."/>
        </authorList>
    </citation>
    <scope>NUCLEOTIDE SEQUENCE</scope>
    <source>
        <strain evidence="10">11687</strain>
    </source>
</reference>
<evidence type="ECO:0000256" key="2">
    <source>
        <dbReference type="ARBA" id="ARBA00009948"/>
    </source>
</evidence>
<dbReference type="AlphaFoldDB" id="A0A9D1ME78"/>
<dbReference type="InterPro" id="IPR006264">
    <property type="entry name" value="EPSP_synthase"/>
</dbReference>
<feature type="binding site" evidence="8">
    <location>
        <position position="312"/>
    </location>
    <ligand>
        <name>3-phosphoshikimate</name>
        <dbReference type="ChEBI" id="CHEBI:145989"/>
    </ligand>
</feature>
<evidence type="ECO:0000256" key="4">
    <source>
        <dbReference type="ARBA" id="ARBA00022605"/>
    </source>
</evidence>
<dbReference type="Proteomes" id="UP000824081">
    <property type="component" value="Unassembled WGS sequence"/>
</dbReference>
<feature type="binding site" evidence="8">
    <location>
        <position position="27"/>
    </location>
    <ligand>
        <name>3-phosphoshikimate</name>
        <dbReference type="ChEBI" id="CHEBI:145989"/>
    </ligand>
</feature>
<gene>
    <name evidence="8 10" type="primary">aroA</name>
    <name evidence="10" type="ORF">IAC57_00865</name>
</gene>
<dbReference type="EC" id="2.5.1.19" evidence="8"/>
<feature type="binding site" evidence="8">
    <location>
        <position position="124"/>
    </location>
    <ligand>
        <name>phosphoenolpyruvate</name>
        <dbReference type="ChEBI" id="CHEBI:58702"/>
    </ligand>
</feature>
<dbReference type="Gene3D" id="3.65.10.10">
    <property type="entry name" value="Enolpyruvate transferase domain"/>
    <property type="match status" value="2"/>
</dbReference>
<evidence type="ECO:0000256" key="5">
    <source>
        <dbReference type="ARBA" id="ARBA00022679"/>
    </source>
</evidence>
<dbReference type="FunFam" id="3.65.10.10:FF:000005">
    <property type="entry name" value="3-phosphoshikimate 1-carboxyvinyltransferase"/>
    <property type="match status" value="1"/>
</dbReference>
<dbReference type="EMBL" id="DVMZ01000025">
    <property type="protein sequence ID" value="HIU58629.1"/>
    <property type="molecule type" value="Genomic_DNA"/>
</dbReference>
<feature type="binding site" evidence="8">
    <location>
        <position position="28"/>
    </location>
    <ligand>
        <name>3-phosphoshikimate</name>
        <dbReference type="ChEBI" id="CHEBI:145989"/>
    </ligand>
</feature>
<evidence type="ECO:0000313" key="10">
    <source>
        <dbReference type="EMBL" id="HIU58629.1"/>
    </source>
</evidence>
<keyword evidence="5 8" id="KW-0808">Transferase</keyword>
<keyword evidence="3 8" id="KW-0963">Cytoplasm</keyword>
<dbReference type="PANTHER" id="PTHR21090:SF5">
    <property type="entry name" value="PENTAFUNCTIONAL AROM POLYPEPTIDE"/>
    <property type="match status" value="1"/>
</dbReference>
<comment type="subcellular location">
    <subcellularLocation>
        <location evidence="8">Cytoplasm</location>
    </subcellularLocation>
</comment>